<accession>N9L5L8</accession>
<evidence type="ECO:0000256" key="5">
    <source>
        <dbReference type="ARBA" id="ARBA00022989"/>
    </source>
</evidence>
<name>N9L5L8_9GAMM</name>
<comment type="caution">
    <text evidence="8">The sequence shown here is derived from an EMBL/GenBank/DDBJ whole genome shotgun (WGS) entry which is preliminary data.</text>
</comment>
<protein>
    <submittedName>
        <fullName evidence="8">Flagellar biosynthesis protein FlhA</fullName>
    </submittedName>
</protein>
<keyword evidence="8" id="KW-0969">Cilium</keyword>
<dbReference type="InterPro" id="IPR001712">
    <property type="entry name" value="T3SS_FHIPEP"/>
</dbReference>
<feature type="transmembrane region" description="Helical" evidence="7">
    <location>
        <begin position="238"/>
        <end position="260"/>
    </location>
</feature>
<dbReference type="GO" id="GO:0009306">
    <property type="term" value="P:protein secretion"/>
    <property type="evidence" value="ECO:0007669"/>
    <property type="project" value="InterPro"/>
</dbReference>
<dbReference type="InterPro" id="IPR042196">
    <property type="entry name" value="FHIPEP_4"/>
</dbReference>
<feature type="transmembrane region" description="Helical" evidence="7">
    <location>
        <begin position="69"/>
        <end position="89"/>
    </location>
</feature>
<keyword evidence="4 7" id="KW-0812">Transmembrane</keyword>
<dbReference type="GO" id="GO:0005886">
    <property type="term" value="C:plasma membrane"/>
    <property type="evidence" value="ECO:0007669"/>
    <property type="project" value="UniProtKB-SubCell"/>
</dbReference>
<evidence type="ECO:0000256" key="6">
    <source>
        <dbReference type="ARBA" id="ARBA00023136"/>
    </source>
</evidence>
<dbReference type="RefSeq" id="WP_005187028.1">
    <property type="nucleotide sequence ID" value="NZ_KB850050.1"/>
</dbReference>
<dbReference type="HOGENOM" id="CLU_015346_3_0_6"/>
<dbReference type="InterPro" id="IPR042193">
    <property type="entry name" value="FHIPEP_3"/>
</dbReference>
<dbReference type="GO" id="GO:0044780">
    <property type="term" value="P:bacterial-type flagellum assembly"/>
    <property type="evidence" value="ECO:0007669"/>
    <property type="project" value="TreeGrafter"/>
</dbReference>
<evidence type="ECO:0000313" key="8">
    <source>
        <dbReference type="EMBL" id="ENW91557.1"/>
    </source>
</evidence>
<dbReference type="PANTHER" id="PTHR30161">
    <property type="entry name" value="FLAGELLAR EXPORT PROTEIN, MEMBRANE FLHA SUBUNIT-RELATED"/>
    <property type="match status" value="1"/>
</dbReference>
<feature type="transmembrane region" description="Helical" evidence="7">
    <location>
        <begin position="12"/>
        <end position="32"/>
    </location>
</feature>
<keyword evidence="8" id="KW-0282">Flagellum</keyword>
<evidence type="ECO:0000256" key="2">
    <source>
        <dbReference type="ARBA" id="ARBA00008835"/>
    </source>
</evidence>
<dbReference type="InterPro" id="IPR025505">
    <property type="entry name" value="FHIPEP_CS"/>
</dbReference>
<feature type="transmembrane region" description="Helical" evidence="7">
    <location>
        <begin position="101"/>
        <end position="127"/>
    </location>
</feature>
<keyword evidence="5 7" id="KW-1133">Transmembrane helix</keyword>
<dbReference type="PATRIC" id="fig|1217703.3.peg.1435"/>
<proteinExistence type="inferred from homology"/>
<dbReference type="eggNOG" id="COG1298">
    <property type="taxonomic scope" value="Bacteria"/>
</dbReference>
<dbReference type="PROSITE" id="PS00994">
    <property type="entry name" value="FHIPEP"/>
    <property type="match status" value="1"/>
</dbReference>
<dbReference type="EMBL" id="APRL01000013">
    <property type="protein sequence ID" value="ENW91557.1"/>
    <property type="molecule type" value="Genomic_DNA"/>
</dbReference>
<feature type="transmembrane region" description="Helical" evidence="7">
    <location>
        <begin position="38"/>
        <end position="57"/>
    </location>
</feature>
<comment type="similarity">
    <text evidence="2">Belongs to the FHIPEP (flagella/HR/invasion proteins export pore) family.</text>
</comment>
<dbReference type="Pfam" id="PF00771">
    <property type="entry name" value="FHIPEP"/>
    <property type="match status" value="1"/>
</dbReference>
<evidence type="ECO:0000256" key="7">
    <source>
        <dbReference type="SAM" id="Phobius"/>
    </source>
</evidence>
<dbReference type="PRINTS" id="PR00949">
    <property type="entry name" value="TYPE3IMAPROT"/>
</dbReference>
<gene>
    <name evidence="8" type="ORF">F904_01494</name>
</gene>
<evidence type="ECO:0000256" key="4">
    <source>
        <dbReference type="ARBA" id="ARBA00022692"/>
    </source>
</evidence>
<dbReference type="OrthoDB" id="9759185at2"/>
<dbReference type="Gene3D" id="3.40.30.60">
    <property type="entry name" value="FHIPEP family, domain 1"/>
    <property type="match status" value="1"/>
</dbReference>
<dbReference type="PANTHER" id="PTHR30161:SF1">
    <property type="entry name" value="FLAGELLAR BIOSYNTHESIS PROTEIN FLHA-RELATED"/>
    <property type="match status" value="1"/>
</dbReference>
<dbReference type="Gene3D" id="3.40.50.12790">
    <property type="entry name" value="FHIPEP family, domain 4"/>
    <property type="match status" value="1"/>
</dbReference>
<comment type="subcellular location">
    <subcellularLocation>
        <location evidence="1">Cell membrane</location>
        <topology evidence="1">Multi-pass membrane protein</topology>
    </subcellularLocation>
</comment>
<feature type="transmembrane region" description="Helical" evidence="7">
    <location>
        <begin position="297"/>
        <end position="315"/>
    </location>
</feature>
<dbReference type="AlphaFoldDB" id="N9L5L8"/>
<keyword evidence="8" id="KW-0966">Cell projection</keyword>
<keyword evidence="9" id="KW-1185">Reference proteome</keyword>
<feature type="transmembrane region" description="Helical" evidence="7">
    <location>
        <begin position="272"/>
        <end position="291"/>
    </location>
</feature>
<reference evidence="8 9" key="1">
    <citation type="submission" date="2013-02" db="EMBL/GenBank/DDBJ databases">
        <title>The Genome Sequence of Acinetobacter sp. ANC 4105.</title>
        <authorList>
            <consortium name="The Broad Institute Genome Sequencing Platform"/>
            <consortium name="The Broad Institute Genome Sequencing Center for Infectious Disease"/>
            <person name="Cerqueira G."/>
            <person name="Feldgarden M."/>
            <person name="Courvalin P."/>
            <person name="Perichon B."/>
            <person name="Grillot-Courvalin C."/>
            <person name="Clermont D."/>
            <person name="Rocha E."/>
            <person name="Yoon E.-J."/>
            <person name="Nemec A."/>
            <person name="Walker B."/>
            <person name="Young S.K."/>
            <person name="Zeng Q."/>
            <person name="Gargeya S."/>
            <person name="Fitzgerald M."/>
            <person name="Haas B."/>
            <person name="Abouelleil A."/>
            <person name="Alvarado L."/>
            <person name="Arachchi H.M."/>
            <person name="Berlin A.M."/>
            <person name="Chapman S.B."/>
            <person name="Dewar J."/>
            <person name="Goldberg J."/>
            <person name="Griggs A."/>
            <person name="Gujja S."/>
            <person name="Hansen M."/>
            <person name="Howarth C."/>
            <person name="Imamovic A."/>
            <person name="Larimer J."/>
            <person name="McCowan C."/>
            <person name="Murphy C."/>
            <person name="Neiman D."/>
            <person name="Pearson M."/>
            <person name="Priest M."/>
            <person name="Roberts A."/>
            <person name="Saif S."/>
            <person name="Shea T."/>
            <person name="Sisk P."/>
            <person name="Sykes S."/>
            <person name="Wortman J."/>
            <person name="Nusbaum C."/>
            <person name="Birren B."/>
        </authorList>
    </citation>
    <scope>NUCLEOTIDE SEQUENCE [LARGE SCALE GENOMIC DNA]</scope>
    <source>
        <strain evidence="8 9">ANC 4105</strain>
    </source>
</reference>
<keyword evidence="3" id="KW-1003">Cell membrane</keyword>
<sequence>MIDKKKLKFEFYNLALVIGVIGILLVLFTPIPTWLLDFLLLTNFAAALLILLLALDTEKPLSFSTFPSLLLITTLFRLALNISSTRLILDHADAGKVIAAVGHYMVAGNLVVGFVVFFILVVVQYIVITNGAQRVAEVAARFTLDSLPGKQMSIDADLNMGLIDSEEAKRRRHQLEQESNFYGAMDGASKFVKGDAIAGVVIIVINIIGGLSIGIWQRGMGWSEALQHYSLLTIGDGIVTQIPSLIISVAAGIIITRAATDTRLGEALGNQFFAYPQTIMIVGLTLMIMLFLPGLPVIPILILLLILSAAVWYSIKYKKNSKESQLNTEDESVDDSNQESKKSNDLKPAAFELKISSNLEPYLLGESKSLYQRYNGLQKQLSLDLGIFLPKLSIVVDKKLQENHYQILIYSAVVARGSVNYLKVLAINSGNAAMDSIVGEETKEPTYGLPALWIEENQKQQAKALGFTIVDPETVIVTHLSENIKRYLSEFLTRAETEKLIQLHKDSMGTLLDELIPAVLTYSDIQRVLQLLLKEQISIKNIEKILEVLVDFGRVNKVPEELAEKVRERLGSIIYERYLDTEGTLQVMTIAPELESHMLAMVRVNNESMLPPQYIDKFLRSVVQETEKQLANNVQPVLLCSPALRRPLRAMISRAIPHVEVLSIAELGQFIQVSSAGIISVQDFHSMEATV</sequence>
<dbReference type="Proteomes" id="UP000013261">
    <property type="component" value="Unassembled WGS sequence"/>
</dbReference>
<dbReference type="InterPro" id="IPR042194">
    <property type="entry name" value="FHIPEP_1"/>
</dbReference>
<dbReference type="PIRSF" id="PIRSF005419">
    <property type="entry name" value="FlhA"/>
    <property type="match status" value="1"/>
</dbReference>
<keyword evidence="6 7" id="KW-0472">Membrane</keyword>
<evidence type="ECO:0000313" key="9">
    <source>
        <dbReference type="Proteomes" id="UP000013261"/>
    </source>
</evidence>
<evidence type="ECO:0000256" key="1">
    <source>
        <dbReference type="ARBA" id="ARBA00004651"/>
    </source>
</evidence>
<feature type="transmembrane region" description="Helical" evidence="7">
    <location>
        <begin position="196"/>
        <end position="218"/>
    </location>
</feature>
<dbReference type="Gene3D" id="1.10.8.540">
    <property type="entry name" value="FHIPEP family, domain 3"/>
    <property type="match status" value="1"/>
</dbReference>
<organism evidence="8 9">
    <name type="scientific">Acinetobacter dispersus</name>
    <dbReference type="NCBI Taxonomy" id="70348"/>
    <lineage>
        <taxon>Bacteria</taxon>
        <taxon>Pseudomonadati</taxon>
        <taxon>Pseudomonadota</taxon>
        <taxon>Gammaproteobacteria</taxon>
        <taxon>Moraxellales</taxon>
        <taxon>Moraxellaceae</taxon>
        <taxon>Acinetobacter</taxon>
    </lineage>
</organism>
<evidence type="ECO:0000256" key="3">
    <source>
        <dbReference type="ARBA" id="ARBA00022475"/>
    </source>
</evidence>